<dbReference type="Pfam" id="PF02633">
    <property type="entry name" value="Creatininase"/>
    <property type="match status" value="1"/>
</dbReference>
<evidence type="ECO:0000256" key="2">
    <source>
        <dbReference type="ARBA" id="ARBA00022723"/>
    </source>
</evidence>
<comment type="caution">
    <text evidence="6">The sequence shown here is derived from an EMBL/GenBank/DDBJ whole genome shotgun (WGS) entry which is preliminary data.</text>
</comment>
<evidence type="ECO:0000256" key="4">
    <source>
        <dbReference type="ARBA" id="ARBA00022833"/>
    </source>
</evidence>
<evidence type="ECO:0000256" key="5">
    <source>
        <dbReference type="ARBA" id="ARBA00024029"/>
    </source>
</evidence>
<evidence type="ECO:0000313" key="6">
    <source>
        <dbReference type="EMBL" id="MET3692995.1"/>
    </source>
</evidence>
<dbReference type="PANTHER" id="PTHR35005">
    <property type="entry name" value="3-DEHYDRO-SCYLLO-INOSOSE HYDROLASE"/>
    <property type="match status" value="1"/>
</dbReference>
<dbReference type="InterPro" id="IPR024087">
    <property type="entry name" value="Creatininase-like_sf"/>
</dbReference>
<dbReference type="EMBL" id="JBEPMM010000006">
    <property type="protein sequence ID" value="MET3692995.1"/>
    <property type="molecule type" value="Genomic_DNA"/>
</dbReference>
<dbReference type="InterPro" id="IPR003785">
    <property type="entry name" value="Creatininase/forma_Hydrolase"/>
</dbReference>
<dbReference type="Proteomes" id="UP001549145">
    <property type="component" value="Unassembled WGS sequence"/>
</dbReference>
<name>A0ABV2L589_9HYPH</name>
<evidence type="ECO:0000256" key="1">
    <source>
        <dbReference type="ARBA" id="ARBA00001947"/>
    </source>
</evidence>
<keyword evidence="4" id="KW-0862">Zinc</keyword>
<evidence type="ECO:0000256" key="3">
    <source>
        <dbReference type="ARBA" id="ARBA00022801"/>
    </source>
</evidence>
<keyword evidence="2" id="KW-0479">Metal-binding</keyword>
<evidence type="ECO:0000313" key="7">
    <source>
        <dbReference type="Proteomes" id="UP001549145"/>
    </source>
</evidence>
<keyword evidence="7" id="KW-1185">Reference proteome</keyword>
<comment type="similarity">
    <text evidence="5">Belongs to the creatininase superfamily.</text>
</comment>
<comment type="cofactor">
    <cofactor evidence="1">
        <name>Zn(2+)</name>
        <dbReference type="ChEBI" id="CHEBI:29105"/>
    </cofactor>
</comment>
<dbReference type="Gene3D" id="3.40.50.10310">
    <property type="entry name" value="Creatininase"/>
    <property type="match status" value="1"/>
</dbReference>
<proteinExistence type="inferred from homology"/>
<dbReference type="SUPFAM" id="SSF102215">
    <property type="entry name" value="Creatininase"/>
    <property type="match status" value="1"/>
</dbReference>
<sequence>MPRPSRLLVAAKWGTLCLAVLVTGLAFVGRPLTAPLSSEVEIARMTWVEVRGAVARGATTVLVPSGGIEQNGIHMVTGKHDRIVGWAAHRIAEGLGQTLVAPVISYVPQGAYDPPEGHLRFPGTIGVPDAVFAGTLEGIARSLKGAGFRTIGFLADHGASTGPQREVAERLSREWASQGVRVVDVSAYYDDAAQLDWLRAAGETMETIGRHAGIQDTSELMAIWPEGVDLGRLSGIGFHAEATGAGGDPSRASAERGRTLIDMRVRAAVAQIEAARAAGR</sequence>
<gene>
    <name evidence="6" type="ORF">ABID43_002539</name>
</gene>
<organism evidence="6 7">
    <name type="scientific">Methylobacterium goesingense</name>
    <dbReference type="NCBI Taxonomy" id="243690"/>
    <lineage>
        <taxon>Bacteria</taxon>
        <taxon>Pseudomonadati</taxon>
        <taxon>Pseudomonadota</taxon>
        <taxon>Alphaproteobacteria</taxon>
        <taxon>Hyphomicrobiales</taxon>
        <taxon>Methylobacteriaceae</taxon>
        <taxon>Methylobacterium</taxon>
    </lineage>
</organism>
<protein>
    <submittedName>
        <fullName evidence="6">Creatinine amidohydrolase/Fe(II)-dependent formamide hydrolase-like protein</fullName>
    </submittedName>
</protein>
<dbReference type="PANTHER" id="PTHR35005:SF1">
    <property type="entry name" value="2-AMINO-5-FORMYLAMINO-6-RIBOSYLAMINOPYRIMIDIN-4(3H)-ONE 5'-MONOPHOSPHATE DEFORMYLASE"/>
    <property type="match status" value="1"/>
</dbReference>
<dbReference type="RefSeq" id="WP_238280779.1">
    <property type="nucleotide sequence ID" value="NZ_BPQL01000101.1"/>
</dbReference>
<keyword evidence="3" id="KW-0378">Hydrolase</keyword>
<reference evidence="6 7" key="1">
    <citation type="submission" date="2024-06" db="EMBL/GenBank/DDBJ databases">
        <title>Genomic Encyclopedia of Type Strains, Phase IV (KMG-IV): sequencing the most valuable type-strain genomes for metagenomic binning, comparative biology and taxonomic classification.</title>
        <authorList>
            <person name="Goeker M."/>
        </authorList>
    </citation>
    <scope>NUCLEOTIDE SEQUENCE [LARGE SCALE GENOMIC DNA]</scope>
    <source>
        <strain evidence="6 7">DSM 21331</strain>
    </source>
</reference>
<accession>A0ABV2L589</accession>